<evidence type="ECO:0000256" key="4">
    <source>
        <dbReference type="SAM" id="MobiDB-lite"/>
    </source>
</evidence>
<feature type="compositionally biased region" description="Basic residues" evidence="4">
    <location>
        <begin position="1"/>
        <end position="10"/>
    </location>
</feature>
<feature type="region of interest" description="Disordered" evidence="4">
    <location>
        <begin position="188"/>
        <end position="252"/>
    </location>
</feature>
<protein>
    <submittedName>
        <fullName evidence="5">Splicing factor Tls1</fullName>
    </submittedName>
</protein>
<dbReference type="GO" id="GO:0000398">
    <property type="term" value="P:mRNA splicing, via spliceosome"/>
    <property type="evidence" value="ECO:0007669"/>
    <property type="project" value="TreeGrafter"/>
</dbReference>
<dbReference type="GeneID" id="80875040"/>
<name>A0AAF0AU70_9SCHI</name>
<evidence type="ECO:0000256" key="2">
    <source>
        <dbReference type="ARBA" id="ARBA00007643"/>
    </source>
</evidence>
<comment type="similarity">
    <text evidence="2">Belongs to the TLS1 family.</text>
</comment>
<dbReference type="Pfam" id="PF07052">
    <property type="entry name" value="Hep_59"/>
    <property type="match status" value="1"/>
</dbReference>
<dbReference type="Proteomes" id="UP001212411">
    <property type="component" value="Chromosome 1"/>
</dbReference>
<feature type="compositionally biased region" description="Basic and acidic residues" evidence="4">
    <location>
        <begin position="241"/>
        <end position="252"/>
    </location>
</feature>
<gene>
    <name evidence="5" type="primary">tls1</name>
    <name evidence="5" type="ORF">SOMG_01558</name>
</gene>
<dbReference type="EMBL" id="CP115611">
    <property type="protein sequence ID" value="WBW71058.1"/>
    <property type="molecule type" value="Genomic_DNA"/>
</dbReference>
<dbReference type="InterPro" id="IPR010756">
    <property type="entry name" value="Tls1-like"/>
</dbReference>
<dbReference type="PANTHER" id="PTHR13486:SF2">
    <property type="entry name" value="SPLICING FACTOR C9ORF78"/>
    <property type="match status" value="1"/>
</dbReference>
<feature type="region of interest" description="Disordered" evidence="4">
    <location>
        <begin position="1"/>
        <end position="43"/>
    </location>
</feature>
<dbReference type="PANTHER" id="PTHR13486">
    <property type="entry name" value="TELOMERE LENGTH AND SILENCING PROTEIN 1 TLS1 FAMILY MEMBER"/>
    <property type="match status" value="1"/>
</dbReference>
<evidence type="ECO:0000256" key="3">
    <source>
        <dbReference type="ARBA" id="ARBA00023242"/>
    </source>
</evidence>
<dbReference type="AlphaFoldDB" id="A0AAF0AU70"/>
<dbReference type="KEGG" id="som:SOMG_01558"/>
<dbReference type="RefSeq" id="XP_056035301.1">
    <property type="nucleotide sequence ID" value="XM_056180351.1"/>
</dbReference>
<feature type="compositionally biased region" description="Basic and acidic residues" evidence="4">
    <location>
        <begin position="11"/>
        <end position="21"/>
    </location>
</feature>
<comment type="subcellular location">
    <subcellularLocation>
        <location evidence="1">Nucleus</location>
    </subcellularLocation>
</comment>
<evidence type="ECO:0000313" key="5">
    <source>
        <dbReference type="EMBL" id="WBW71058.1"/>
    </source>
</evidence>
<accession>A0AAF0AU70</accession>
<organism evidence="5 6">
    <name type="scientific">Schizosaccharomyces osmophilus</name>
    <dbReference type="NCBI Taxonomy" id="2545709"/>
    <lineage>
        <taxon>Eukaryota</taxon>
        <taxon>Fungi</taxon>
        <taxon>Dikarya</taxon>
        <taxon>Ascomycota</taxon>
        <taxon>Taphrinomycotina</taxon>
        <taxon>Schizosaccharomycetes</taxon>
        <taxon>Schizosaccharomycetales</taxon>
        <taxon>Schizosaccharomycetaceae</taxon>
        <taxon>Schizosaccharomyces</taxon>
    </lineage>
</organism>
<dbReference type="GO" id="GO:0005681">
    <property type="term" value="C:spliceosomal complex"/>
    <property type="evidence" value="ECO:0007669"/>
    <property type="project" value="TreeGrafter"/>
</dbReference>
<feature type="compositionally biased region" description="Basic and acidic residues" evidence="4">
    <location>
        <begin position="215"/>
        <end position="229"/>
    </location>
</feature>
<keyword evidence="3" id="KW-0539">Nucleus</keyword>
<reference evidence="5 6" key="1">
    <citation type="journal article" date="2023" name="G3 (Bethesda)">
        <title>A high-quality reference genome for the fission yeast Schizosaccharomyces osmophilus.</title>
        <authorList>
            <person name="Jia G.S."/>
            <person name="Zhang W.C."/>
            <person name="Liang Y."/>
            <person name="Liu X.H."/>
            <person name="Rhind N."/>
            <person name="Pidoux A."/>
            <person name="Brysch-Herzberg M."/>
            <person name="Du L.L."/>
        </authorList>
    </citation>
    <scope>NUCLEOTIDE SEQUENCE [LARGE SCALE GENOMIC DNA]</scope>
    <source>
        <strain evidence="5 6">CBS 15793</strain>
    </source>
</reference>
<evidence type="ECO:0000313" key="6">
    <source>
        <dbReference type="Proteomes" id="UP001212411"/>
    </source>
</evidence>
<sequence length="252" mass="28114">MSAFHHKKKGDRSNIRKRVFEPDPLNETDHEGEDNTSSVRSILEDAKRRKTKLISSGVNASNLIDGNKKEIKSSLNDSRFEVPANEDTIQDSASINATLPTVEDRFAKPTNEIDVNQHLLSYIESKINHDKQGLHPYEKNENSVDVIPRKETDHENASTVVADLPNNAQKNSMASGAIQEVDVGITSTNLDSSKGSASKRKRKGLNKTNPTPTRSSEDLARDRIIEDMLKSSAGSTNLENELYKRFRSNDTR</sequence>
<keyword evidence="6" id="KW-1185">Reference proteome</keyword>
<proteinExistence type="inferred from homology"/>
<evidence type="ECO:0000256" key="1">
    <source>
        <dbReference type="ARBA" id="ARBA00004123"/>
    </source>
</evidence>
<feature type="compositionally biased region" description="Acidic residues" evidence="4">
    <location>
        <begin position="24"/>
        <end position="34"/>
    </location>
</feature>